<gene>
    <name evidence="2" type="ORF">ACFVKH_18990</name>
</gene>
<evidence type="ECO:0000313" key="2">
    <source>
        <dbReference type="EMBL" id="MFE4108374.1"/>
    </source>
</evidence>
<reference evidence="2 3" key="1">
    <citation type="submission" date="2024-10" db="EMBL/GenBank/DDBJ databases">
        <authorList>
            <person name="Ratan Roy A."/>
            <person name="Morales Sandoval P.H."/>
            <person name="De Los Santos Villalobos S."/>
            <person name="Chakraborty S."/>
            <person name="Mukherjee J."/>
        </authorList>
    </citation>
    <scope>NUCLEOTIDE SEQUENCE [LARGE SCALE GENOMIC DNA]</scope>
    <source>
        <strain evidence="2 3">S1</strain>
    </source>
</reference>
<dbReference type="InterPro" id="IPR035897">
    <property type="entry name" value="Toll_tir_struct_dom_sf"/>
</dbReference>
<dbReference type="Proteomes" id="UP001600165">
    <property type="component" value="Unassembled WGS sequence"/>
</dbReference>
<comment type="caution">
    <text evidence="2">The sequence shown here is derived from an EMBL/GenBank/DDBJ whole genome shotgun (WGS) entry which is preliminary data.</text>
</comment>
<keyword evidence="3" id="KW-1185">Reference proteome</keyword>
<dbReference type="RefSeq" id="WP_377968005.1">
    <property type="nucleotide sequence ID" value="NZ_JBHZOL010000106.1"/>
</dbReference>
<dbReference type="InterPro" id="IPR040836">
    <property type="entry name" value="SAVED"/>
</dbReference>
<dbReference type="SUPFAM" id="SSF52200">
    <property type="entry name" value="Toll/Interleukin receptor TIR domain"/>
    <property type="match status" value="1"/>
</dbReference>
<dbReference type="Pfam" id="PF18145">
    <property type="entry name" value="SAVED"/>
    <property type="match status" value="1"/>
</dbReference>
<sequence length="421" mass="46869">MGEETRRLNMKDFFVSYNSQDRTWAEWIAWTLEEASYSVIIQAWDFRPGGNFVLDMQKAARDSQRTIAVLSNNYLQAEYTHPEWATAFAKDPQSLKRLLIPIRVQECQPDGILGQIVYVDLVGCSAEAAAKEKILTMLQERAKPTAAPAFPGAAPMPHTAVSVAPVFPGTGAIASSHTLGLAVHGWDEHRANPDPMVELDWRQYCDRSTRKVPSPDIWDNTLFPQLKQAQQTLIEASPNRSIKLYGNRPLTMTLAIGVTFPAVAGYQFEIEQVTGGKAMTCKSTTEPSTTKLRVVREQGIEGDNLIFAINISVPTAWDDISHFHKNNLTELNALVYVEPEQGVGQQSLQSDSDAVALAIHAKDLIRQYRRQYKAKKVHLILICPAFFALVLGQHLNALGQILAYERTEEGSYQVSVCLRTG</sequence>
<dbReference type="Pfam" id="PF13676">
    <property type="entry name" value="TIR_2"/>
    <property type="match status" value="1"/>
</dbReference>
<accession>A0ABW6IK81</accession>
<evidence type="ECO:0000313" key="3">
    <source>
        <dbReference type="Proteomes" id="UP001600165"/>
    </source>
</evidence>
<dbReference type="InterPro" id="IPR000157">
    <property type="entry name" value="TIR_dom"/>
</dbReference>
<dbReference type="EMBL" id="JBHZOL010000106">
    <property type="protein sequence ID" value="MFE4108374.1"/>
    <property type="molecule type" value="Genomic_DNA"/>
</dbReference>
<proteinExistence type="predicted"/>
<dbReference type="PROSITE" id="PS50104">
    <property type="entry name" value="TIR"/>
    <property type="match status" value="1"/>
</dbReference>
<evidence type="ECO:0000259" key="1">
    <source>
        <dbReference type="PROSITE" id="PS50104"/>
    </source>
</evidence>
<name>A0ABW6IK81_9CYAN</name>
<dbReference type="SMART" id="SM00255">
    <property type="entry name" value="TIR"/>
    <property type="match status" value="1"/>
</dbReference>
<organism evidence="2 3">
    <name type="scientific">Almyronema epifaneia S1</name>
    <dbReference type="NCBI Taxonomy" id="2991925"/>
    <lineage>
        <taxon>Bacteria</taxon>
        <taxon>Bacillati</taxon>
        <taxon>Cyanobacteriota</taxon>
        <taxon>Cyanophyceae</taxon>
        <taxon>Nodosilineales</taxon>
        <taxon>Nodosilineaceae</taxon>
        <taxon>Almyronema</taxon>
        <taxon>Almyronema epifaneia</taxon>
    </lineage>
</organism>
<dbReference type="Gene3D" id="3.40.50.10140">
    <property type="entry name" value="Toll/interleukin-1 receptor homology (TIR) domain"/>
    <property type="match status" value="1"/>
</dbReference>
<dbReference type="NCBIfam" id="NF033611">
    <property type="entry name" value="SAVED"/>
    <property type="match status" value="1"/>
</dbReference>
<feature type="domain" description="TIR" evidence="1">
    <location>
        <begin position="9"/>
        <end position="142"/>
    </location>
</feature>
<protein>
    <submittedName>
        <fullName evidence="2">TIR domain-containing protein</fullName>
    </submittedName>
</protein>